<evidence type="ECO:0000313" key="1">
    <source>
        <dbReference type="EMBL" id="EXI87556.1"/>
    </source>
</evidence>
<dbReference type="PANTHER" id="PTHR43434:SF20">
    <property type="entry name" value="5'-NUCLEOTIDASE"/>
    <property type="match status" value="1"/>
</dbReference>
<dbReference type="PANTHER" id="PTHR43434">
    <property type="entry name" value="PHOSPHOGLYCOLATE PHOSPHATASE"/>
    <property type="match status" value="1"/>
</dbReference>
<dbReference type="Gene3D" id="1.10.150.240">
    <property type="entry name" value="Putative phosphatase, domain 2"/>
    <property type="match status" value="1"/>
</dbReference>
<gene>
    <name evidence="1" type="ORF">AW11_02420</name>
</gene>
<dbReference type="PATRIC" id="fig|1454004.3.peg.2499"/>
<dbReference type="eggNOG" id="COG0546">
    <property type="taxonomic scope" value="Bacteria"/>
</dbReference>
<dbReference type="SFLD" id="SFLDG01129">
    <property type="entry name" value="C1.5:_HAD__Beta-PGM__Phosphata"/>
    <property type="match status" value="1"/>
</dbReference>
<proteinExistence type="predicted"/>
<dbReference type="SFLD" id="SFLDS00003">
    <property type="entry name" value="Haloacid_Dehalogenase"/>
    <property type="match status" value="1"/>
</dbReference>
<protein>
    <submittedName>
        <fullName evidence="1">5'-nucleotidase</fullName>
        <ecNumber evidence="1">3.1.3.5</ecNumber>
    </submittedName>
</protein>
<dbReference type="EC" id="3.1.3.5" evidence="1"/>
<keyword evidence="1" id="KW-0378">Hydrolase</keyword>
<keyword evidence="2" id="KW-1185">Reference proteome</keyword>
<dbReference type="InterPro" id="IPR023198">
    <property type="entry name" value="PGP-like_dom2"/>
</dbReference>
<organism evidence="1 2">
    <name type="scientific">Accumulibacter regalis</name>
    <dbReference type="NCBI Taxonomy" id="522306"/>
    <lineage>
        <taxon>Bacteria</taxon>
        <taxon>Pseudomonadati</taxon>
        <taxon>Pseudomonadota</taxon>
        <taxon>Betaproteobacteria</taxon>
        <taxon>Candidatus Accumulibacter</taxon>
    </lineage>
</organism>
<dbReference type="GO" id="GO:0004713">
    <property type="term" value="F:protein tyrosine kinase activity"/>
    <property type="evidence" value="ECO:0007669"/>
    <property type="project" value="TreeGrafter"/>
</dbReference>
<dbReference type="Pfam" id="PF13419">
    <property type="entry name" value="HAD_2"/>
    <property type="match status" value="1"/>
</dbReference>
<dbReference type="AlphaFoldDB" id="A0A011PJ66"/>
<dbReference type="STRING" id="1454004.AW11_02420"/>
<comment type="caution">
    <text evidence="1">The sequence shown here is derived from an EMBL/GenBank/DDBJ whole genome shotgun (WGS) entry which is preliminary data.</text>
</comment>
<name>A0A011PJ66_ACCRE</name>
<dbReference type="GO" id="GO:0005829">
    <property type="term" value="C:cytosol"/>
    <property type="evidence" value="ECO:0007669"/>
    <property type="project" value="TreeGrafter"/>
</dbReference>
<dbReference type="GO" id="GO:0008253">
    <property type="term" value="F:5'-nucleotidase activity"/>
    <property type="evidence" value="ECO:0007669"/>
    <property type="project" value="UniProtKB-EC"/>
</dbReference>
<dbReference type="EMBL" id="JEMY01000033">
    <property type="protein sequence ID" value="EXI87556.1"/>
    <property type="molecule type" value="Genomic_DNA"/>
</dbReference>
<dbReference type="SUPFAM" id="SSF56784">
    <property type="entry name" value="HAD-like"/>
    <property type="match status" value="1"/>
</dbReference>
<evidence type="ECO:0000313" key="2">
    <source>
        <dbReference type="Proteomes" id="UP000022141"/>
    </source>
</evidence>
<dbReference type="InterPro" id="IPR050155">
    <property type="entry name" value="HAD-like_hydrolase_sf"/>
</dbReference>
<dbReference type="Proteomes" id="UP000022141">
    <property type="component" value="Unassembled WGS sequence"/>
</dbReference>
<accession>A0A011PJ66</accession>
<dbReference type="Gene3D" id="3.40.50.1000">
    <property type="entry name" value="HAD superfamily/HAD-like"/>
    <property type="match status" value="1"/>
</dbReference>
<dbReference type="InterPro" id="IPR041492">
    <property type="entry name" value="HAD_2"/>
</dbReference>
<sequence length="216" mass="23474">MFQAIIFDLDGTLIDSRAAILDAFGKALAEKGLAPRIALAAVRIGPPLTETLRELTGSSDEALLDSLAEHFKAHYDSTGYRASEVFAGIPELLAALTASGARCFLATNKRIAPTRLIVQYLQWEPYFAGIYALDRETPRLPDKSSMLGRLLAEQALDAKNCIYVGDTPEDEAAARANGLPFAAVSWGYGEFPNTNTLRFSTPHELGSFLHQGRTAR</sequence>
<reference evidence="1" key="1">
    <citation type="submission" date="2014-02" db="EMBL/GenBank/DDBJ databases">
        <title>Expanding our view of genomic diversity in Candidatus Accumulibacter clades.</title>
        <authorList>
            <person name="Skennerton C.T."/>
            <person name="Barr J.J."/>
            <person name="Slater F.R."/>
            <person name="Bond P.L."/>
            <person name="Tyson G.W."/>
        </authorList>
    </citation>
    <scope>NUCLEOTIDE SEQUENCE [LARGE SCALE GENOMIC DNA]</scope>
</reference>
<dbReference type="InterPro" id="IPR036412">
    <property type="entry name" value="HAD-like_sf"/>
</dbReference>
<dbReference type="InterPro" id="IPR023214">
    <property type="entry name" value="HAD_sf"/>
</dbReference>